<sequence length="199" mass="22418">MNPYLTVPVILDQSCMHQFLTERKSDVEKAIEFLEGELAGIQTGRASTGLVDGVLVTTYGSAQVLKNLAAISTPDAHTVQIEPWDASVVKDIEKALTEANLGIMPNVSGKIIRMVVQPLTEDRRKELAKMVGKKVEEARIRVRTGRDEIKKDIERAEKENEIREDERYRLQEELDAFVKEVNDALERLGDAKEDQIMKV</sequence>
<evidence type="ECO:0000256" key="4">
    <source>
        <dbReference type="SAM" id="Coils"/>
    </source>
</evidence>
<dbReference type="HAMAP" id="MF_00040">
    <property type="entry name" value="RRF"/>
    <property type="match status" value="1"/>
</dbReference>
<name>A0A2H0RND3_9BACT</name>
<evidence type="ECO:0000256" key="3">
    <source>
        <dbReference type="HAMAP-Rule" id="MF_00040"/>
    </source>
</evidence>
<dbReference type="Gene3D" id="1.10.132.20">
    <property type="entry name" value="Ribosome-recycling factor"/>
    <property type="match status" value="1"/>
</dbReference>
<dbReference type="NCBIfam" id="TIGR00496">
    <property type="entry name" value="frr"/>
    <property type="match status" value="1"/>
</dbReference>
<dbReference type="Pfam" id="PF01765">
    <property type="entry name" value="RRF"/>
    <property type="match status" value="1"/>
</dbReference>
<dbReference type="PANTHER" id="PTHR20982:SF3">
    <property type="entry name" value="MITOCHONDRIAL RIBOSOME RECYCLING FACTOR PSEUDO 1"/>
    <property type="match status" value="1"/>
</dbReference>
<comment type="subcellular location">
    <subcellularLocation>
        <location evidence="3">Cytoplasm</location>
    </subcellularLocation>
</comment>
<dbReference type="InterPro" id="IPR036191">
    <property type="entry name" value="RRF_sf"/>
</dbReference>
<comment type="function">
    <text evidence="3">Responsible for the release of ribosomes from messenger RNA at the termination of protein biosynthesis. May increase the efficiency of translation by recycling ribosomes from one round of translation to another.</text>
</comment>
<evidence type="ECO:0000313" key="7">
    <source>
        <dbReference type="Proteomes" id="UP000230084"/>
    </source>
</evidence>
<comment type="caution">
    <text evidence="6">The sequence shown here is derived from an EMBL/GenBank/DDBJ whole genome shotgun (WGS) entry which is preliminary data.</text>
</comment>
<dbReference type="SUPFAM" id="SSF55194">
    <property type="entry name" value="Ribosome recycling factor, RRF"/>
    <property type="match status" value="1"/>
</dbReference>
<evidence type="ECO:0000256" key="2">
    <source>
        <dbReference type="ARBA" id="ARBA00022917"/>
    </source>
</evidence>
<organism evidence="6 7">
    <name type="scientific">Candidatus Uhrbacteria bacterium CG10_big_fil_rev_8_21_14_0_10_50_16</name>
    <dbReference type="NCBI Taxonomy" id="1975039"/>
    <lineage>
        <taxon>Bacteria</taxon>
        <taxon>Candidatus Uhriibacteriota</taxon>
    </lineage>
</organism>
<dbReference type="GO" id="GO:0043023">
    <property type="term" value="F:ribosomal large subunit binding"/>
    <property type="evidence" value="ECO:0007669"/>
    <property type="project" value="TreeGrafter"/>
</dbReference>
<dbReference type="GO" id="GO:0006415">
    <property type="term" value="P:translational termination"/>
    <property type="evidence" value="ECO:0007669"/>
    <property type="project" value="UniProtKB-UniRule"/>
</dbReference>
<accession>A0A2H0RND3</accession>
<keyword evidence="3" id="KW-0963">Cytoplasm</keyword>
<dbReference type="FunFam" id="3.30.1360.40:FF:000001">
    <property type="entry name" value="Ribosome-recycling factor"/>
    <property type="match status" value="1"/>
</dbReference>
<keyword evidence="4" id="KW-0175">Coiled coil</keyword>
<feature type="coiled-coil region" evidence="4">
    <location>
        <begin position="146"/>
        <end position="194"/>
    </location>
</feature>
<evidence type="ECO:0000259" key="5">
    <source>
        <dbReference type="Pfam" id="PF01765"/>
    </source>
</evidence>
<evidence type="ECO:0000313" key="6">
    <source>
        <dbReference type="EMBL" id="PIR48051.1"/>
    </source>
</evidence>
<evidence type="ECO:0000256" key="1">
    <source>
        <dbReference type="ARBA" id="ARBA00005912"/>
    </source>
</evidence>
<protein>
    <recommendedName>
        <fullName evidence="3">Ribosome-recycling factor</fullName>
        <shortName evidence="3">RRF</shortName>
    </recommendedName>
    <alternativeName>
        <fullName evidence="3">Ribosome-releasing factor</fullName>
    </alternativeName>
</protein>
<reference evidence="6 7" key="1">
    <citation type="submission" date="2017-09" db="EMBL/GenBank/DDBJ databases">
        <title>Depth-based differentiation of microbial function through sediment-hosted aquifers and enrichment of novel symbionts in the deep terrestrial subsurface.</title>
        <authorList>
            <person name="Probst A.J."/>
            <person name="Ladd B."/>
            <person name="Jarett J.K."/>
            <person name="Geller-Mcgrath D.E."/>
            <person name="Sieber C.M."/>
            <person name="Emerson J.B."/>
            <person name="Anantharaman K."/>
            <person name="Thomas B.C."/>
            <person name="Malmstrom R."/>
            <person name="Stieglmeier M."/>
            <person name="Klingl A."/>
            <person name="Woyke T."/>
            <person name="Ryan C.M."/>
            <person name="Banfield J.F."/>
        </authorList>
    </citation>
    <scope>NUCLEOTIDE SEQUENCE [LARGE SCALE GENOMIC DNA]</scope>
    <source>
        <strain evidence="6">CG10_big_fil_rev_8_21_14_0_10_50_16</strain>
    </source>
</reference>
<dbReference type="InterPro" id="IPR002661">
    <property type="entry name" value="Ribosome_recyc_fac"/>
</dbReference>
<keyword evidence="2 3" id="KW-0648">Protein biosynthesis</keyword>
<dbReference type="EMBL" id="PCYM01000001">
    <property type="protein sequence ID" value="PIR48051.1"/>
    <property type="molecule type" value="Genomic_DNA"/>
</dbReference>
<dbReference type="Gene3D" id="3.30.1360.40">
    <property type="match status" value="1"/>
</dbReference>
<dbReference type="InterPro" id="IPR023584">
    <property type="entry name" value="Ribosome_recyc_fac_dom"/>
</dbReference>
<dbReference type="AlphaFoldDB" id="A0A2H0RND3"/>
<dbReference type="GO" id="GO:0005737">
    <property type="term" value="C:cytoplasm"/>
    <property type="evidence" value="ECO:0007669"/>
    <property type="project" value="UniProtKB-SubCell"/>
</dbReference>
<proteinExistence type="inferred from homology"/>
<dbReference type="Proteomes" id="UP000230084">
    <property type="component" value="Unassembled WGS sequence"/>
</dbReference>
<comment type="similarity">
    <text evidence="1 3">Belongs to the RRF family.</text>
</comment>
<dbReference type="PANTHER" id="PTHR20982">
    <property type="entry name" value="RIBOSOME RECYCLING FACTOR"/>
    <property type="match status" value="1"/>
</dbReference>
<gene>
    <name evidence="3" type="primary">frr</name>
    <name evidence="6" type="ORF">COV06_01485</name>
</gene>
<feature type="domain" description="Ribosome recycling factor" evidence="5">
    <location>
        <begin position="35"/>
        <end position="197"/>
    </location>
</feature>